<organism evidence="5 6">
    <name type="scientific">Saccharibacillus kuerlensis</name>
    <dbReference type="NCBI Taxonomy" id="459527"/>
    <lineage>
        <taxon>Bacteria</taxon>
        <taxon>Bacillati</taxon>
        <taxon>Bacillota</taxon>
        <taxon>Bacilli</taxon>
        <taxon>Bacillales</taxon>
        <taxon>Paenibacillaceae</taxon>
        <taxon>Saccharibacillus</taxon>
    </lineage>
</organism>
<comment type="caution">
    <text evidence="5">The sequence shown here is derived from an EMBL/GenBank/DDBJ whole genome shotgun (WGS) entry which is preliminary data.</text>
</comment>
<dbReference type="Pfam" id="PF13412">
    <property type="entry name" value="HTH_24"/>
    <property type="match status" value="1"/>
</dbReference>
<evidence type="ECO:0000259" key="4">
    <source>
        <dbReference type="PROSITE" id="PS50956"/>
    </source>
</evidence>
<keyword evidence="3" id="KW-0804">Transcription</keyword>
<name>A0ABQ2L8G3_9BACL</name>
<feature type="domain" description="HTH asnC-type" evidence="4">
    <location>
        <begin position="1"/>
        <end position="62"/>
    </location>
</feature>
<dbReference type="InterPro" id="IPR036390">
    <property type="entry name" value="WH_DNA-bd_sf"/>
</dbReference>
<keyword evidence="2" id="KW-0238">DNA-binding</keyword>
<dbReference type="Gene3D" id="1.10.10.10">
    <property type="entry name" value="Winged helix-like DNA-binding domain superfamily/Winged helix DNA-binding domain"/>
    <property type="match status" value="1"/>
</dbReference>
<dbReference type="InterPro" id="IPR000485">
    <property type="entry name" value="AsnC-type_HTH_dom"/>
</dbReference>
<accession>A0ABQ2L8G3</accession>
<keyword evidence="6" id="KW-1185">Reference proteome</keyword>
<dbReference type="RefSeq" id="WP_018977902.1">
    <property type="nucleotide sequence ID" value="NZ_BMLN01000009.1"/>
</dbReference>
<evidence type="ECO:0000313" key="5">
    <source>
        <dbReference type="EMBL" id="GGO04646.1"/>
    </source>
</evidence>
<dbReference type="Pfam" id="PF01037">
    <property type="entry name" value="AsnC_trans_reg"/>
    <property type="match status" value="1"/>
</dbReference>
<dbReference type="InterPro" id="IPR011991">
    <property type="entry name" value="ArsR-like_HTH"/>
</dbReference>
<protein>
    <submittedName>
        <fullName evidence="5">AsnC family transcriptional regulator</fullName>
    </submittedName>
</protein>
<keyword evidence="1" id="KW-0805">Transcription regulation</keyword>
<dbReference type="PRINTS" id="PR00033">
    <property type="entry name" value="HTHASNC"/>
</dbReference>
<dbReference type="SMART" id="SM00344">
    <property type="entry name" value="HTH_ASNC"/>
    <property type="match status" value="1"/>
</dbReference>
<dbReference type="PANTHER" id="PTHR30154:SF20">
    <property type="entry name" value="LEUCINE-RESPONSIVE REGULATORY PROTEIN"/>
    <property type="match status" value="1"/>
</dbReference>
<proteinExistence type="predicted"/>
<sequence>MDSVDKDILIQLQQDARLSMTEIGRRVGLSQPAVAERVKRLEEQGVIEHYRTVIAGDKVGKAAVAFILFRTTQCLDFVEFCRNSAQVVECHRISGEYNYLVKIVVESNSDIEQFENESMRYGSSTTLVSLSSPIGCKTLLPAETLIKL</sequence>
<dbReference type="SUPFAM" id="SSF46785">
    <property type="entry name" value="Winged helix' DNA-binding domain"/>
    <property type="match status" value="1"/>
</dbReference>
<dbReference type="InterPro" id="IPR011008">
    <property type="entry name" value="Dimeric_a/b-barrel"/>
</dbReference>
<evidence type="ECO:0000256" key="1">
    <source>
        <dbReference type="ARBA" id="ARBA00023015"/>
    </source>
</evidence>
<dbReference type="InterPro" id="IPR036388">
    <property type="entry name" value="WH-like_DNA-bd_sf"/>
</dbReference>
<evidence type="ECO:0000256" key="3">
    <source>
        <dbReference type="ARBA" id="ARBA00023163"/>
    </source>
</evidence>
<gene>
    <name evidence="5" type="ORF">GCM10010969_30080</name>
</gene>
<dbReference type="CDD" id="cd00090">
    <property type="entry name" value="HTH_ARSR"/>
    <property type="match status" value="1"/>
</dbReference>
<dbReference type="PROSITE" id="PS00519">
    <property type="entry name" value="HTH_ASNC_1"/>
    <property type="match status" value="1"/>
</dbReference>
<reference evidence="6" key="1">
    <citation type="journal article" date="2019" name="Int. J. Syst. Evol. Microbiol.">
        <title>The Global Catalogue of Microorganisms (GCM) 10K type strain sequencing project: providing services to taxonomists for standard genome sequencing and annotation.</title>
        <authorList>
            <consortium name="The Broad Institute Genomics Platform"/>
            <consortium name="The Broad Institute Genome Sequencing Center for Infectious Disease"/>
            <person name="Wu L."/>
            <person name="Ma J."/>
        </authorList>
    </citation>
    <scope>NUCLEOTIDE SEQUENCE [LARGE SCALE GENOMIC DNA]</scope>
    <source>
        <strain evidence="6">CGMCC 1.6964</strain>
    </source>
</reference>
<dbReference type="InterPro" id="IPR019888">
    <property type="entry name" value="Tscrpt_reg_AsnC-like"/>
</dbReference>
<dbReference type="InterPro" id="IPR019885">
    <property type="entry name" value="Tscrpt_reg_HTH_AsnC-type_CS"/>
</dbReference>
<dbReference type="Proteomes" id="UP000606653">
    <property type="component" value="Unassembled WGS sequence"/>
</dbReference>
<dbReference type="Gene3D" id="3.30.70.920">
    <property type="match status" value="1"/>
</dbReference>
<evidence type="ECO:0000313" key="6">
    <source>
        <dbReference type="Proteomes" id="UP000606653"/>
    </source>
</evidence>
<dbReference type="PANTHER" id="PTHR30154">
    <property type="entry name" value="LEUCINE-RESPONSIVE REGULATORY PROTEIN"/>
    <property type="match status" value="1"/>
</dbReference>
<dbReference type="InterPro" id="IPR019887">
    <property type="entry name" value="Tscrpt_reg_AsnC/Lrp_C"/>
</dbReference>
<dbReference type="EMBL" id="BMLN01000009">
    <property type="protein sequence ID" value="GGO04646.1"/>
    <property type="molecule type" value="Genomic_DNA"/>
</dbReference>
<dbReference type="SUPFAM" id="SSF54909">
    <property type="entry name" value="Dimeric alpha+beta barrel"/>
    <property type="match status" value="1"/>
</dbReference>
<dbReference type="PROSITE" id="PS50956">
    <property type="entry name" value="HTH_ASNC_2"/>
    <property type="match status" value="1"/>
</dbReference>
<evidence type="ECO:0000256" key="2">
    <source>
        <dbReference type="ARBA" id="ARBA00023125"/>
    </source>
</evidence>